<organism evidence="1 2">
    <name type="scientific">Bordetella genomosp. 11</name>
    <dbReference type="NCBI Taxonomy" id="1416808"/>
    <lineage>
        <taxon>Bacteria</taxon>
        <taxon>Pseudomonadati</taxon>
        <taxon>Pseudomonadota</taxon>
        <taxon>Betaproteobacteria</taxon>
        <taxon>Burkholderiales</taxon>
        <taxon>Alcaligenaceae</taxon>
        <taxon>Bordetella</taxon>
    </lineage>
</organism>
<dbReference type="AlphaFoldDB" id="A0A261UIL4"/>
<protein>
    <submittedName>
        <fullName evidence="1">Uncharacterized protein</fullName>
    </submittedName>
</protein>
<keyword evidence="2" id="KW-1185">Reference proteome</keyword>
<comment type="caution">
    <text evidence="1">The sequence shown here is derived from an EMBL/GenBank/DDBJ whole genome shotgun (WGS) entry which is preliminary data.</text>
</comment>
<reference evidence="2" key="1">
    <citation type="submission" date="2017-05" db="EMBL/GenBank/DDBJ databases">
        <title>Complete and WGS of Bordetella genogroups.</title>
        <authorList>
            <person name="Spilker T."/>
            <person name="Lipuma J."/>
        </authorList>
    </citation>
    <scope>NUCLEOTIDE SEQUENCE [LARGE SCALE GENOMIC DNA]</scope>
    <source>
        <strain evidence="2">AU8856</strain>
    </source>
</reference>
<sequence length="65" mass="7435">MSDAVLQAHALRSGNRPSRRWPWFRRLRLKGLGGELRDFVAEVFAAMERGRDVRPIVSAYAPPRS</sequence>
<evidence type="ECO:0000313" key="1">
    <source>
        <dbReference type="EMBL" id="OZI61377.1"/>
    </source>
</evidence>
<evidence type="ECO:0000313" key="2">
    <source>
        <dbReference type="Proteomes" id="UP000215767"/>
    </source>
</evidence>
<proteinExistence type="predicted"/>
<dbReference type="EMBL" id="NEVS01000004">
    <property type="protein sequence ID" value="OZI61377.1"/>
    <property type="molecule type" value="Genomic_DNA"/>
</dbReference>
<gene>
    <name evidence="1" type="ORF">CAL28_18895</name>
</gene>
<name>A0A261UIL4_9BORD</name>
<dbReference type="RefSeq" id="WP_094842784.1">
    <property type="nucleotide sequence ID" value="NZ_NEVS01000004.1"/>
</dbReference>
<accession>A0A261UIL4</accession>
<dbReference type="Proteomes" id="UP000215767">
    <property type="component" value="Unassembled WGS sequence"/>
</dbReference>